<keyword evidence="6 11" id="KW-1003">Cell membrane</keyword>
<name>A0A8D5U5T6_9CREN</name>
<evidence type="ECO:0000256" key="5">
    <source>
        <dbReference type="ARBA" id="ARBA00016185"/>
    </source>
</evidence>
<proteinExistence type="inferred from homology"/>
<dbReference type="PANTHER" id="PTHR34308">
    <property type="entry name" value="COBALAMIN BIOSYNTHESIS PROTEIN CBIB"/>
    <property type="match status" value="1"/>
</dbReference>
<dbReference type="HAMAP" id="MF_00024">
    <property type="entry name" value="CobD_CbiB"/>
    <property type="match status" value="1"/>
</dbReference>
<gene>
    <name evidence="11" type="primary">cobD</name>
    <name evidence="12" type="ORF">KN1_06930</name>
</gene>
<organism evidence="12 13">
    <name type="scientific">Stygiolobus caldivivus</name>
    <dbReference type="NCBI Taxonomy" id="2824673"/>
    <lineage>
        <taxon>Archaea</taxon>
        <taxon>Thermoproteota</taxon>
        <taxon>Thermoprotei</taxon>
        <taxon>Sulfolobales</taxon>
        <taxon>Sulfolobaceae</taxon>
        <taxon>Stygiolobus</taxon>
    </lineage>
</organism>
<dbReference type="Pfam" id="PF03186">
    <property type="entry name" value="CobD_Cbib"/>
    <property type="match status" value="1"/>
</dbReference>
<evidence type="ECO:0000256" key="8">
    <source>
        <dbReference type="ARBA" id="ARBA00022692"/>
    </source>
</evidence>
<dbReference type="NCBIfam" id="NF002281">
    <property type="entry name" value="PRK01209.2-5"/>
    <property type="match status" value="1"/>
</dbReference>
<comment type="similarity">
    <text evidence="4 11">Belongs to the CobD/CbiB family.</text>
</comment>
<sequence length="305" mass="34589">MLPVLYLAIALDLTLGEPPIWIHPVVWSGKISERLIIPYKGRAYGVFLWSFSVLPILFLLSLIFFIPCVAVELILAVVFLKTTFSIKMLYELVKRSAPVTEESRKYTQQLVRRNVYELDEGHVISAAIESLFESLVDGITAPLFWFLIFGFPGALLQRLANTMDSMVGYKTQELKDEGWFSATVDTVLNFIPARLTALFMILSAFLLGIRVNGVLRAIKESRIESPNARYPITTAAALLGVRLEKPGYYSVGDGELPKERDLIRALSLFKVTLLLYLFFISVVYYYLYGLSLFSYPYGLIELIKR</sequence>
<dbReference type="AlphaFoldDB" id="A0A8D5U5T6"/>
<evidence type="ECO:0000256" key="3">
    <source>
        <dbReference type="ARBA" id="ARBA00004953"/>
    </source>
</evidence>
<evidence type="ECO:0000256" key="7">
    <source>
        <dbReference type="ARBA" id="ARBA00022573"/>
    </source>
</evidence>
<evidence type="ECO:0000256" key="9">
    <source>
        <dbReference type="ARBA" id="ARBA00022989"/>
    </source>
</evidence>
<comment type="subcellular location">
    <subcellularLocation>
        <location evidence="2 11">Cell membrane</location>
        <topology evidence="2 11">Multi-pass membrane protein</topology>
    </subcellularLocation>
</comment>
<comment type="pathway">
    <text evidence="3 11">Cofactor biosynthesis; adenosylcobalamin biosynthesis.</text>
</comment>
<keyword evidence="10 11" id="KW-0472">Membrane</keyword>
<dbReference type="EMBL" id="AP024597">
    <property type="protein sequence ID" value="BCU69396.1"/>
    <property type="molecule type" value="Genomic_DNA"/>
</dbReference>
<feature type="transmembrane region" description="Helical" evidence="11">
    <location>
        <begin position="135"/>
        <end position="156"/>
    </location>
</feature>
<evidence type="ECO:0000256" key="4">
    <source>
        <dbReference type="ARBA" id="ARBA00006263"/>
    </source>
</evidence>
<evidence type="ECO:0000256" key="10">
    <source>
        <dbReference type="ARBA" id="ARBA00023136"/>
    </source>
</evidence>
<protein>
    <recommendedName>
        <fullName evidence="5 11">Probable cobalamin biosynthesis protein CobD</fullName>
    </recommendedName>
</protein>
<accession>A0A8D5U5T6</accession>
<reference evidence="12 13" key="1">
    <citation type="submission" date="2021-04" db="EMBL/GenBank/DDBJ databases">
        <title>Complete genome sequence of Stygiolobus sp. KN-1.</title>
        <authorList>
            <person name="Nakamura K."/>
            <person name="Sakai H."/>
            <person name="Kurosawa N."/>
        </authorList>
    </citation>
    <scope>NUCLEOTIDE SEQUENCE [LARGE SCALE GENOMIC DNA]</scope>
    <source>
        <strain evidence="12 13">KN-1</strain>
    </source>
</reference>
<dbReference type="GO" id="GO:0048472">
    <property type="term" value="F:threonine-phosphate decarboxylase activity"/>
    <property type="evidence" value="ECO:0007669"/>
    <property type="project" value="InterPro"/>
</dbReference>
<keyword evidence="7 11" id="KW-0169">Cobalamin biosynthesis</keyword>
<dbReference type="NCBIfam" id="TIGR00380">
    <property type="entry name" value="cobal_cbiB"/>
    <property type="match status" value="1"/>
</dbReference>
<keyword evidence="13" id="KW-1185">Reference proteome</keyword>
<evidence type="ECO:0000256" key="11">
    <source>
        <dbReference type="HAMAP-Rule" id="MF_00024"/>
    </source>
</evidence>
<evidence type="ECO:0000313" key="12">
    <source>
        <dbReference type="EMBL" id="BCU69396.1"/>
    </source>
</evidence>
<dbReference type="InterPro" id="IPR004485">
    <property type="entry name" value="Cobalamin_biosynth_CobD/CbiB"/>
</dbReference>
<evidence type="ECO:0000256" key="6">
    <source>
        <dbReference type="ARBA" id="ARBA00022475"/>
    </source>
</evidence>
<dbReference type="UniPathway" id="UPA00148"/>
<dbReference type="RefSeq" id="WP_221289428.1">
    <property type="nucleotide sequence ID" value="NZ_AP024597.1"/>
</dbReference>
<evidence type="ECO:0000313" key="13">
    <source>
        <dbReference type="Proteomes" id="UP000825123"/>
    </source>
</evidence>
<dbReference type="GeneID" id="66162450"/>
<feature type="transmembrane region" description="Helical" evidence="11">
    <location>
        <begin position="268"/>
        <end position="287"/>
    </location>
</feature>
<dbReference type="GO" id="GO:0005886">
    <property type="term" value="C:plasma membrane"/>
    <property type="evidence" value="ECO:0007669"/>
    <property type="project" value="UniProtKB-SubCell"/>
</dbReference>
<evidence type="ECO:0000256" key="2">
    <source>
        <dbReference type="ARBA" id="ARBA00004651"/>
    </source>
</evidence>
<comment type="function">
    <text evidence="1 11">Converts cobyric acid to cobinamide by the addition of aminopropanol on the F carboxylic group.</text>
</comment>
<keyword evidence="9 11" id="KW-1133">Transmembrane helix</keyword>
<dbReference type="KEGG" id="csty:KN1_06930"/>
<dbReference type="GO" id="GO:0009236">
    <property type="term" value="P:cobalamin biosynthetic process"/>
    <property type="evidence" value="ECO:0007669"/>
    <property type="project" value="UniProtKB-UniRule"/>
</dbReference>
<dbReference type="GO" id="GO:0015420">
    <property type="term" value="F:ABC-type vitamin B12 transporter activity"/>
    <property type="evidence" value="ECO:0007669"/>
    <property type="project" value="UniProtKB-UniRule"/>
</dbReference>
<evidence type="ECO:0000256" key="1">
    <source>
        <dbReference type="ARBA" id="ARBA00003384"/>
    </source>
</evidence>
<feature type="transmembrane region" description="Helical" evidence="11">
    <location>
        <begin position="195"/>
        <end position="215"/>
    </location>
</feature>
<dbReference type="Proteomes" id="UP000825123">
    <property type="component" value="Chromosome"/>
</dbReference>
<feature type="transmembrane region" description="Helical" evidence="11">
    <location>
        <begin position="47"/>
        <end position="80"/>
    </location>
</feature>
<comment type="caution">
    <text evidence="11">Lacks conserved residue(s) required for the propagation of feature annotation.</text>
</comment>
<keyword evidence="8 11" id="KW-0812">Transmembrane</keyword>
<dbReference type="PANTHER" id="PTHR34308:SF1">
    <property type="entry name" value="COBALAMIN BIOSYNTHESIS PROTEIN CBIB"/>
    <property type="match status" value="1"/>
</dbReference>